<dbReference type="InterPro" id="IPR050425">
    <property type="entry name" value="NAD(P)_dehydrat-like"/>
</dbReference>
<accession>A0A2S3HVR0</accession>
<sequence>MSSAAAAMTGAGKVVCVTGASGYIASWIVKLLLARGYTVRATVRDTADPKKTLHLTAFDGAKDRLHFFKASLLEEGSFDAAVDGCETVFHTASPFYHNVKDPKAELLDPAVKGTLNVLGSCKKASIKKVVVTSSIAAVAYNGKPRTPEVIVDETWFSDPQICEKNQQWYVVSKTLAEEAAWKFSRDNGLEIVTINPAMVIGSLLQPTLNTSAEAILKLINGSSSTYPNFSFGWVNVKDVALAHILAYEVPSANGRYCMVERVVHYSEVVNIIRKMYPTIPLADKCADDKPFVPTYQVSKEKIRSLGIELIPLEMSIKETIESLKEKGFVSFDSSNL</sequence>
<dbReference type="InterPro" id="IPR001509">
    <property type="entry name" value="Epimerase_deHydtase"/>
</dbReference>
<dbReference type="EMBL" id="CM008050">
    <property type="protein sequence ID" value="PAN30870.1"/>
    <property type="molecule type" value="Genomic_DNA"/>
</dbReference>
<dbReference type="Proteomes" id="UP000243499">
    <property type="component" value="Chromosome 5"/>
</dbReference>
<evidence type="ECO:0000256" key="1">
    <source>
        <dbReference type="ARBA" id="ARBA00023002"/>
    </source>
</evidence>
<gene>
    <name evidence="3" type="ORF">PAHAL_5G321000</name>
</gene>
<feature type="domain" description="NAD-dependent epimerase/dehydratase" evidence="2">
    <location>
        <begin position="15"/>
        <end position="252"/>
    </location>
</feature>
<evidence type="ECO:0000313" key="3">
    <source>
        <dbReference type="EMBL" id="PAN30870.1"/>
    </source>
</evidence>
<dbReference type="SUPFAM" id="SSF51735">
    <property type="entry name" value="NAD(P)-binding Rossmann-fold domains"/>
    <property type="match status" value="1"/>
</dbReference>
<evidence type="ECO:0000259" key="2">
    <source>
        <dbReference type="Pfam" id="PF01370"/>
    </source>
</evidence>
<dbReference type="PANTHER" id="PTHR10366">
    <property type="entry name" value="NAD DEPENDENT EPIMERASE/DEHYDRATASE"/>
    <property type="match status" value="1"/>
</dbReference>
<dbReference type="InterPro" id="IPR036291">
    <property type="entry name" value="NAD(P)-bd_dom_sf"/>
</dbReference>
<reference evidence="3" key="1">
    <citation type="submission" date="2018-04" db="EMBL/GenBank/DDBJ databases">
        <title>WGS assembly of Panicum hallii.</title>
        <authorList>
            <person name="Lovell J."/>
            <person name="Jenkins J."/>
            <person name="Lowry D."/>
            <person name="Mamidi S."/>
            <person name="Sreedasyam A."/>
            <person name="Weng X."/>
            <person name="Barry K."/>
            <person name="Bonette J."/>
            <person name="Campitelli B."/>
            <person name="Daum C."/>
            <person name="Gordon S."/>
            <person name="Gould B."/>
            <person name="Lipzen A."/>
            <person name="Macqueen A."/>
            <person name="Palacio-Mejia J."/>
            <person name="Plott C."/>
            <person name="Shakirov E."/>
            <person name="Shu S."/>
            <person name="Yoshinaga Y."/>
            <person name="Zane M."/>
            <person name="Rokhsar D."/>
            <person name="Grimwood J."/>
            <person name="Schmutz J."/>
            <person name="Juenger T."/>
        </authorList>
    </citation>
    <scope>NUCLEOTIDE SEQUENCE [LARGE SCALE GENOMIC DNA]</scope>
    <source>
        <strain evidence="3">FIL2</strain>
    </source>
</reference>
<dbReference type="Gramene" id="PAN30870">
    <property type="protein sequence ID" value="PAN30870"/>
    <property type="gene ID" value="PAHAL_5G321000"/>
</dbReference>
<dbReference type="PANTHER" id="PTHR10366:SF852">
    <property type="entry name" value="CINNAMOYL-COA REDUCTASE CAD2"/>
    <property type="match status" value="1"/>
</dbReference>
<name>A0A2S3HVR0_9POAL</name>
<dbReference type="Pfam" id="PF01370">
    <property type="entry name" value="Epimerase"/>
    <property type="match status" value="1"/>
</dbReference>
<dbReference type="GO" id="GO:0016616">
    <property type="term" value="F:oxidoreductase activity, acting on the CH-OH group of donors, NAD or NADP as acceptor"/>
    <property type="evidence" value="ECO:0007669"/>
    <property type="project" value="TreeGrafter"/>
</dbReference>
<protein>
    <recommendedName>
        <fullName evidence="2">NAD-dependent epimerase/dehydratase domain-containing protein</fullName>
    </recommendedName>
</protein>
<keyword evidence="1" id="KW-0560">Oxidoreductase</keyword>
<dbReference type="AlphaFoldDB" id="A0A2S3HVR0"/>
<proteinExistence type="predicted"/>
<organism evidence="3">
    <name type="scientific">Panicum hallii</name>
    <dbReference type="NCBI Taxonomy" id="206008"/>
    <lineage>
        <taxon>Eukaryota</taxon>
        <taxon>Viridiplantae</taxon>
        <taxon>Streptophyta</taxon>
        <taxon>Embryophyta</taxon>
        <taxon>Tracheophyta</taxon>
        <taxon>Spermatophyta</taxon>
        <taxon>Magnoliopsida</taxon>
        <taxon>Liliopsida</taxon>
        <taxon>Poales</taxon>
        <taxon>Poaceae</taxon>
        <taxon>PACMAD clade</taxon>
        <taxon>Panicoideae</taxon>
        <taxon>Panicodae</taxon>
        <taxon>Paniceae</taxon>
        <taxon>Panicinae</taxon>
        <taxon>Panicum</taxon>
        <taxon>Panicum sect. Panicum</taxon>
    </lineage>
</organism>
<dbReference type="FunFam" id="3.40.50.720:FF:000085">
    <property type="entry name" value="Dihydroflavonol reductase"/>
    <property type="match status" value="1"/>
</dbReference>
<dbReference type="Gene3D" id="3.40.50.720">
    <property type="entry name" value="NAD(P)-binding Rossmann-like Domain"/>
    <property type="match status" value="1"/>
</dbReference>
<dbReference type="CDD" id="cd08958">
    <property type="entry name" value="FR_SDR_e"/>
    <property type="match status" value="1"/>
</dbReference>